<organism evidence="2 3">
    <name type="scientific">Prorocentrum cordatum</name>
    <dbReference type="NCBI Taxonomy" id="2364126"/>
    <lineage>
        <taxon>Eukaryota</taxon>
        <taxon>Sar</taxon>
        <taxon>Alveolata</taxon>
        <taxon>Dinophyceae</taxon>
        <taxon>Prorocentrales</taxon>
        <taxon>Prorocentraceae</taxon>
        <taxon>Prorocentrum</taxon>
    </lineage>
</organism>
<protein>
    <submittedName>
        <fullName evidence="2">Uncharacterized protein</fullName>
    </submittedName>
</protein>
<feature type="region of interest" description="Disordered" evidence="1">
    <location>
        <begin position="193"/>
        <end position="212"/>
    </location>
</feature>
<dbReference type="Proteomes" id="UP001189429">
    <property type="component" value="Unassembled WGS sequence"/>
</dbReference>
<name>A0ABN9Y2C2_9DINO</name>
<evidence type="ECO:0000313" key="3">
    <source>
        <dbReference type="Proteomes" id="UP001189429"/>
    </source>
</evidence>
<dbReference type="Gene3D" id="2.30.30.40">
    <property type="entry name" value="SH3 Domains"/>
    <property type="match status" value="1"/>
</dbReference>
<comment type="caution">
    <text evidence="2">The sequence shown here is derived from an EMBL/GenBank/DDBJ whole genome shotgun (WGS) entry which is preliminary data.</text>
</comment>
<evidence type="ECO:0000313" key="2">
    <source>
        <dbReference type="EMBL" id="CAK0904769.1"/>
    </source>
</evidence>
<feature type="non-terminal residue" evidence="2">
    <location>
        <position position="1"/>
    </location>
</feature>
<gene>
    <name evidence="2" type="ORF">PCOR1329_LOCUS80695</name>
</gene>
<accession>A0ABN9Y2C2</accession>
<proteinExistence type="predicted"/>
<feature type="non-terminal residue" evidence="2">
    <location>
        <position position="212"/>
    </location>
</feature>
<sequence length="212" mass="24156">DLKPDDVRVCTSFDIGHVCTRGPTWEYDNQDGGDKCIGWTQRPTKLVLANWLDLMIFGGKGMGPKCPATGYHYGGWWINRSIVAHWPCGEEECFYKAGDDNHYDLNVVRNMHVLTPIERVFELTEMLYDINGIFENNIRIKNEVLGMPSNPSHADQLQAMTKTWIAQAVNDIIQVEASYRAQLIIDIHGRGRQLEPRSSNEKGSEKDFWGIN</sequence>
<evidence type="ECO:0000256" key="1">
    <source>
        <dbReference type="SAM" id="MobiDB-lite"/>
    </source>
</evidence>
<keyword evidence="3" id="KW-1185">Reference proteome</keyword>
<reference evidence="2" key="1">
    <citation type="submission" date="2023-10" db="EMBL/GenBank/DDBJ databases">
        <authorList>
            <person name="Chen Y."/>
            <person name="Shah S."/>
            <person name="Dougan E. K."/>
            <person name="Thang M."/>
            <person name="Chan C."/>
        </authorList>
    </citation>
    <scope>NUCLEOTIDE SEQUENCE [LARGE SCALE GENOMIC DNA]</scope>
</reference>
<dbReference type="EMBL" id="CAUYUJ010021458">
    <property type="protein sequence ID" value="CAK0904769.1"/>
    <property type="molecule type" value="Genomic_DNA"/>
</dbReference>